<protein>
    <submittedName>
        <fullName evidence="1">Uncharacterized protein</fullName>
    </submittedName>
</protein>
<sequence>MFMAFTARGATVQMVNFGRYKNDAHRLVGDRDGVQIWWPRVKAFLAQVGMPTAVEYQVSEPQVSQPSCYASLDTVSAVPYIDASGRAAYRDFLKQYSSRAFAVSNSGAWSWAEGGDDPMSVALAGCQRESHQACRLYAVDNAVVWHDDSTQTASR</sequence>
<name>A0AAW3P993_9BURK</name>
<dbReference type="Proteomes" id="UP000063236">
    <property type="component" value="Unassembled WGS sequence"/>
</dbReference>
<evidence type="ECO:0000313" key="1">
    <source>
        <dbReference type="EMBL" id="KWF46652.1"/>
    </source>
</evidence>
<accession>A0AAW3P993</accession>
<dbReference type="AlphaFoldDB" id="A0AAW3P993"/>
<gene>
    <name evidence="1" type="ORF">WL88_25375</name>
</gene>
<proteinExistence type="predicted"/>
<evidence type="ECO:0000313" key="2">
    <source>
        <dbReference type="Proteomes" id="UP000063236"/>
    </source>
</evidence>
<dbReference type="EMBL" id="LPJV01000059">
    <property type="protein sequence ID" value="KWF46652.1"/>
    <property type="molecule type" value="Genomic_DNA"/>
</dbReference>
<comment type="caution">
    <text evidence="1">The sequence shown here is derived from an EMBL/GenBank/DDBJ whole genome shotgun (WGS) entry which is preliminary data.</text>
</comment>
<organism evidence="1 2">
    <name type="scientific">Burkholderia diffusa</name>
    <dbReference type="NCBI Taxonomy" id="488732"/>
    <lineage>
        <taxon>Bacteria</taxon>
        <taxon>Pseudomonadati</taxon>
        <taxon>Pseudomonadota</taxon>
        <taxon>Betaproteobacteria</taxon>
        <taxon>Burkholderiales</taxon>
        <taxon>Burkholderiaceae</taxon>
        <taxon>Burkholderia</taxon>
        <taxon>Burkholderia cepacia complex</taxon>
    </lineage>
</organism>
<reference evidence="1 2" key="1">
    <citation type="submission" date="2015-11" db="EMBL/GenBank/DDBJ databases">
        <title>Expanding the genomic diversity of Burkholderia species for the development of highly accurate diagnostics.</title>
        <authorList>
            <person name="Sahl J."/>
            <person name="Keim P."/>
            <person name="Wagner D."/>
        </authorList>
    </citation>
    <scope>NUCLEOTIDE SEQUENCE [LARGE SCALE GENOMIC DNA]</scope>
    <source>
        <strain evidence="1 2">MSMB378WGS</strain>
    </source>
</reference>